<evidence type="ECO:0000313" key="2">
    <source>
        <dbReference type="EMBL" id="KAL3116218.1"/>
    </source>
</evidence>
<feature type="compositionally biased region" description="Basic and acidic residues" evidence="1">
    <location>
        <begin position="45"/>
        <end position="55"/>
    </location>
</feature>
<feature type="region of interest" description="Disordered" evidence="1">
    <location>
        <begin position="38"/>
        <end position="68"/>
    </location>
</feature>
<evidence type="ECO:0000256" key="1">
    <source>
        <dbReference type="SAM" id="MobiDB-lite"/>
    </source>
</evidence>
<gene>
    <name evidence="2" type="ORF">niasHT_002342</name>
</gene>
<keyword evidence="3" id="KW-1185">Reference proteome</keyword>
<dbReference type="AlphaFoldDB" id="A0ABD2LM70"/>
<sequence>MYNKLKLKFKSDIKRNRSKRWTPEARRNRMDHELVAPEDTSGVTKAKDANMKDSNMEWYPSDDPRNLLNVRRRTQGGTMPDLFKSAEPMALP</sequence>
<organism evidence="2 3">
    <name type="scientific">Heterodera trifolii</name>
    <dbReference type="NCBI Taxonomy" id="157864"/>
    <lineage>
        <taxon>Eukaryota</taxon>
        <taxon>Metazoa</taxon>
        <taxon>Ecdysozoa</taxon>
        <taxon>Nematoda</taxon>
        <taxon>Chromadorea</taxon>
        <taxon>Rhabditida</taxon>
        <taxon>Tylenchina</taxon>
        <taxon>Tylenchomorpha</taxon>
        <taxon>Tylenchoidea</taxon>
        <taxon>Heteroderidae</taxon>
        <taxon>Heteroderinae</taxon>
        <taxon>Heterodera</taxon>
    </lineage>
</organism>
<proteinExistence type="predicted"/>
<dbReference type="EMBL" id="JBICBT010000361">
    <property type="protein sequence ID" value="KAL3116218.1"/>
    <property type="molecule type" value="Genomic_DNA"/>
</dbReference>
<protein>
    <submittedName>
        <fullName evidence="2">Uncharacterized protein</fullName>
    </submittedName>
</protein>
<comment type="caution">
    <text evidence="2">The sequence shown here is derived from an EMBL/GenBank/DDBJ whole genome shotgun (WGS) entry which is preliminary data.</text>
</comment>
<name>A0ABD2LM70_9BILA</name>
<reference evidence="2 3" key="1">
    <citation type="submission" date="2024-10" db="EMBL/GenBank/DDBJ databases">
        <authorList>
            <person name="Kim D."/>
        </authorList>
    </citation>
    <scope>NUCLEOTIDE SEQUENCE [LARGE SCALE GENOMIC DNA]</scope>
    <source>
        <strain evidence="2">BH-2024</strain>
    </source>
</reference>
<feature type="region of interest" description="Disordered" evidence="1">
    <location>
        <begin position="73"/>
        <end position="92"/>
    </location>
</feature>
<evidence type="ECO:0000313" key="3">
    <source>
        <dbReference type="Proteomes" id="UP001620626"/>
    </source>
</evidence>
<accession>A0ABD2LM70</accession>
<dbReference type="Proteomes" id="UP001620626">
    <property type="component" value="Unassembled WGS sequence"/>
</dbReference>